<protein>
    <submittedName>
        <fullName evidence="1">CopG domain protein DNA-binding domain protein</fullName>
    </submittedName>
</protein>
<gene>
    <name evidence="1" type="ORF">B1A_21566</name>
</gene>
<accession>T0ZFR5</accession>
<organism evidence="1">
    <name type="scientific">mine drainage metagenome</name>
    <dbReference type="NCBI Taxonomy" id="410659"/>
    <lineage>
        <taxon>unclassified sequences</taxon>
        <taxon>metagenomes</taxon>
        <taxon>ecological metagenomes</taxon>
    </lineage>
</organism>
<dbReference type="AlphaFoldDB" id="T0ZFR5"/>
<sequence length="146" mass="16043">MAAPSSVRFEGRVLDRLNAFVASHPGMSLSGASNRLVDEALRMQEHPFIVFRDGPAGRRARLIGGPDVWEVIGAILSARNAEPDLDADGIVALVADTAGLVPQQVRAALAYWADYPAEVDEFLRRARTEADQAIIRWEREHDLLGR</sequence>
<proteinExistence type="predicted"/>
<dbReference type="EMBL" id="AUZX01015939">
    <property type="protein sequence ID" value="EQD27729.1"/>
    <property type="molecule type" value="Genomic_DNA"/>
</dbReference>
<name>T0ZFR5_9ZZZZ</name>
<dbReference type="GO" id="GO:0003677">
    <property type="term" value="F:DNA binding"/>
    <property type="evidence" value="ECO:0007669"/>
    <property type="project" value="UniProtKB-KW"/>
</dbReference>
<comment type="caution">
    <text evidence="1">The sequence shown here is derived from an EMBL/GenBank/DDBJ whole genome shotgun (WGS) entry which is preliminary data.</text>
</comment>
<evidence type="ECO:0000313" key="1">
    <source>
        <dbReference type="EMBL" id="EQD27729.1"/>
    </source>
</evidence>
<reference evidence="1" key="2">
    <citation type="journal article" date="2014" name="ISME J.">
        <title>Microbial stratification in low pH oxic and suboxic macroscopic growths along an acid mine drainage.</title>
        <authorList>
            <person name="Mendez-Garcia C."/>
            <person name="Mesa V."/>
            <person name="Sprenger R.R."/>
            <person name="Richter M."/>
            <person name="Diez M.S."/>
            <person name="Solano J."/>
            <person name="Bargiela R."/>
            <person name="Golyshina O.V."/>
            <person name="Manteca A."/>
            <person name="Ramos J.L."/>
            <person name="Gallego J.R."/>
            <person name="Llorente I."/>
            <person name="Martins Dos Santos V.A."/>
            <person name="Jensen O.N."/>
            <person name="Pelaez A.I."/>
            <person name="Sanchez J."/>
            <person name="Ferrer M."/>
        </authorList>
    </citation>
    <scope>NUCLEOTIDE SEQUENCE</scope>
</reference>
<reference evidence="1" key="1">
    <citation type="submission" date="2013-08" db="EMBL/GenBank/DDBJ databases">
        <authorList>
            <person name="Mendez C."/>
            <person name="Richter M."/>
            <person name="Ferrer M."/>
            <person name="Sanchez J."/>
        </authorList>
    </citation>
    <scope>NUCLEOTIDE SEQUENCE</scope>
</reference>
<keyword evidence="1" id="KW-0238">DNA-binding</keyword>